<reference evidence="6" key="1">
    <citation type="submission" date="2016-11" db="UniProtKB">
        <authorList>
            <consortium name="WormBaseParasite"/>
        </authorList>
    </citation>
    <scope>IDENTIFICATION</scope>
</reference>
<dbReference type="WBParaSite" id="BXY_1136300.1">
    <property type="protein sequence ID" value="BXY_1136300.1"/>
    <property type="gene ID" value="BXY_1136300"/>
</dbReference>
<dbReference type="Pfam" id="PF01674">
    <property type="entry name" value="Lipase_2"/>
    <property type="match status" value="1"/>
</dbReference>
<keyword evidence="1" id="KW-0732">Signal</keyword>
<dbReference type="InterPro" id="IPR029058">
    <property type="entry name" value="AB_hydrolase_fold"/>
</dbReference>
<dbReference type="InterPro" id="IPR002918">
    <property type="entry name" value="Lipase_EstA/Esterase_EstB"/>
</dbReference>
<dbReference type="EMBL" id="CAJFDI010000001">
    <property type="protein sequence ID" value="CAD5210973.1"/>
    <property type="molecule type" value="Genomic_DNA"/>
</dbReference>
<evidence type="ECO:0000313" key="4">
    <source>
        <dbReference type="Proteomes" id="UP000095284"/>
    </source>
</evidence>
<evidence type="ECO:0000256" key="1">
    <source>
        <dbReference type="SAM" id="SignalP"/>
    </source>
</evidence>
<feature type="chain" id="PRO_5035360055" evidence="1">
    <location>
        <begin position="21"/>
        <end position="288"/>
    </location>
</feature>
<proteinExistence type="predicted"/>
<dbReference type="GO" id="GO:0016298">
    <property type="term" value="F:lipase activity"/>
    <property type="evidence" value="ECO:0007669"/>
    <property type="project" value="TreeGrafter"/>
</dbReference>
<dbReference type="SUPFAM" id="SSF53474">
    <property type="entry name" value="alpha/beta-Hydrolases"/>
    <property type="match status" value="1"/>
</dbReference>
<gene>
    <name evidence="2" type="ORF">BXYJ_LOCUS2196</name>
</gene>
<dbReference type="SMR" id="A0A1I7SEA4"/>
<dbReference type="AlphaFoldDB" id="A0A1I7SEA4"/>
<protein>
    <submittedName>
        <fullName evidence="2">(pine wood nematode) hypothetical protein</fullName>
    </submittedName>
</protein>
<dbReference type="Proteomes" id="UP000659654">
    <property type="component" value="Unassembled WGS sequence"/>
</dbReference>
<keyword evidence="5" id="KW-1185">Reference proteome</keyword>
<dbReference type="Proteomes" id="UP000095284">
    <property type="component" value="Unplaced"/>
</dbReference>
<dbReference type="GO" id="GO:0016042">
    <property type="term" value="P:lipid catabolic process"/>
    <property type="evidence" value="ECO:0007669"/>
    <property type="project" value="InterPro"/>
</dbReference>
<organism evidence="4 6">
    <name type="scientific">Bursaphelenchus xylophilus</name>
    <name type="common">Pinewood nematode worm</name>
    <name type="synonym">Aphelenchoides xylophilus</name>
    <dbReference type="NCBI Taxonomy" id="6326"/>
    <lineage>
        <taxon>Eukaryota</taxon>
        <taxon>Metazoa</taxon>
        <taxon>Ecdysozoa</taxon>
        <taxon>Nematoda</taxon>
        <taxon>Chromadorea</taxon>
        <taxon>Rhabditida</taxon>
        <taxon>Tylenchina</taxon>
        <taxon>Tylenchomorpha</taxon>
        <taxon>Aphelenchoidea</taxon>
        <taxon>Aphelenchoididae</taxon>
        <taxon>Bursaphelenchus</taxon>
    </lineage>
</organism>
<dbReference type="PANTHER" id="PTHR32015:SF4">
    <property type="entry name" value="LIPASE RELATED"/>
    <property type="match status" value="1"/>
</dbReference>
<evidence type="ECO:0000313" key="3">
    <source>
        <dbReference type="EMBL" id="CAG9087385.1"/>
    </source>
</evidence>
<dbReference type="Proteomes" id="UP000582659">
    <property type="component" value="Unassembled WGS sequence"/>
</dbReference>
<evidence type="ECO:0000313" key="5">
    <source>
        <dbReference type="Proteomes" id="UP000659654"/>
    </source>
</evidence>
<reference evidence="3" key="2">
    <citation type="submission" date="2020-08" db="EMBL/GenBank/DDBJ databases">
        <authorList>
            <person name="Kikuchi T."/>
        </authorList>
    </citation>
    <scope>NUCLEOTIDE SEQUENCE</scope>
    <source>
        <strain evidence="2">Ka4C1</strain>
    </source>
</reference>
<name>A0A1I7SEA4_BURXY</name>
<evidence type="ECO:0000313" key="6">
    <source>
        <dbReference type="WBParaSite" id="BXY_1136300.1"/>
    </source>
</evidence>
<accession>A0A1I7SEA4</accession>
<dbReference type="PANTHER" id="PTHR32015">
    <property type="entry name" value="FASTING INDUCED LIPASE"/>
    <property type="match status" value="1"/>
</dbReference>
<dbReference type="EMBL" id="CAJFCV020000001">
    <property type="protein sequence ID" value="CAG9087385.1"/>
    <property type="molecule type" value="Genomic_DNA"/>
</dbReference>
<feature type="signal peptide" evidence="1">
    <location>
        <begin position="1"/>
        <end position="20"/>
    </location>
</feature>
<dbReference type="Gene3D" id="3.40.50.1820">
    <property type="entry name" value="alpha/beta hydrolase"/>
    <property type="match status" value="1"/>
</dbReference>
<sequence>MNRLSLLVVFAFACFANIEAFGGFSSNFYNFLVQKYGKEYADKLNRRDIQKYPGSFGGGPHVAGEKMKKIPTVFVHGYSNGAYIFFFTILPYLGLRGYSFQEMYGTSYGTYDPNKGMDQTGVNCEYILMNRRLIQAVSEFTNSTVNVVSVSTGGPVVRKAILGGKCVETGEDLGAPISHLVNVYISVCGANHGAGSCQQVGAAPICNKINGLACESKIFPDINAVGGYEGKKRYVIESMADDVVFFKACGTKTMEFKNMTGKYVLRKLTHAQTFTQTFALQYRLLSEQ</sequence>
<evidence type="ECO:0000313" key="2">
    <source>
        <dbReference type="EMBL" id="CAD5210973.1"/>
    </source>
</evidence>